<evidence type="ECO:0000256" key="2">
    <source>
        <dbReference type="SAM" id="SignalP"/>
    </source>
</evidence>
<evidence type="ECO:0000313" key="3">
    <source>
        <dbReference type="EMBL" id="ABQ05682.1"/>
    </source>
</evidence>
<feature type="compositionally biased region" description="Gly residues" evidence="1">
    <location>
        <begin position="63"/>
        <end position="74"/>
    </location>
</feature>
<dbReference type="eggNOG" id="ENOG503110Y">
    <property type="taxonomic scope" value="Bacteria"/>
</dbReference>
<sequence length="97" mass="9824">MKTILKTSFLTLIFALVLSCKNNQNSSTDPYADETDSTQAAVDSIGADSDTTRTSTSTNGTTGATGEGSTGSGSDGTTQKGTTTINKDSTSNSKGSN</sequence>
<feature type="compositionally biased region" description="Polar residues" evidence="1">
    <location>
        <begin position="85"/>
        <end position="97"/>
    </location>
</feature>
<feature type="compositionally biased region" description="Low complexity" evidence="1">
    <location>
        <begin position="75"/>
        <end position="84"/>
    </location>
</feature>
<dbReference type="PROSITE" id="PS51257">
    <property type="entry name" value="PROKAR_LIPOPROTEIN"/>
    <property type="match status" value="1"/>
</dbReference>
<reference evidence="3 4" key="1">
    <citation type="journal article" date="2009" name="Appl. Environ. Microbiol.">
        <title>Novel features of the polysaccharide-digesting gliding bacterium Flavobacterium johnsoniae as revealed by genome sequence analysis.</title>
        <authorList>
            <person name="McBride M.J."/>
            <person name="Xie G."/>
            <person name="Martens E.C."/>
            <person name="Lapidus A."/>
            <person name="Henrissat B."/>
            <person name="Rhodes R.G."/>
            <person name="Goltsman E."/>
            <person name="Wang W."/>
            <person name="Xu J."/>
            <person name="Hunnicutt D.W."/>
            <person name="Staroscik A.M."/>
            <person name="Hoover T.R."/>
            <person name="Cheng Y.Q."/>
            <person name="Stein J.L."/>
        </authorList>
    </citation>
    <scope>NUCLEOTIDE SEQUENCE [LARGE SCALE GENOMIC DNA]</scope>
    <source>
        <strain evidence="4">ATCC 17061 / DSM 2064 / JCM 8514 / BCRC 14874 / CCUG 350202 / NBRC 14942 / NCIMB 11054 / UW101</strain>
    </source>
</reference>
<proteinExistence type="predicted"/>
<feature type="region of interest" description="Disordered" evidence="1">
    <location>
        <begin position="23"/>
        <end position="97"/>
    </location>
</feature>
<dbReference type="HOGENOM" id="CLU_2342635_0_0_10"/>
<dbReference type="RefSeq" id="WP_012024721.1">
    <property type="nucleotide sequence ID" value="NC_009441.1"/>
</dbReference>
<feature type="compositionally biased region" description="Low complexity" evidence="1">
    <location>
        <begin position="52"/>
        <end position="62"/>
    </location>
</feature>
<keyword evidence="4" id="KW-1185">Reference proteome</keyword>
<dbReference type="GeneID" id="31765569"/>
<dbReference type="EMBL" id="CP000685">
    <property type="protein sequence ID" value="ABQ05682.1"/>
    <property type="molecule type" value="Genomic_DNA"/>
</dbReference>
<name>A5FGJ0_FLAJ1</name>
<dbReference type="KEGG" id="fjo:Fjoh_2658"/>
<feature type="signal peptide" evidence="2">
    <location>
        <begin position="1"/>
        <end position="22"/>
    </location>
</feature>
<organism evidence="3 4">
    <name type="scientific">Flavobacterium johnsoniae (strain ATCC 17061 / DSM 2064 / JCM 8514 / BCRC 14874 / CCUG 350202 / NBRC 14942 / NCIMB 11054 / UW101)</name>
    <name type="common">Cytophaga johnsonae</name>
    <dbReference type="NCBI Taxonomy" id="376686"/>
    <lineage>
        <taxon>Bacteria</taxon>
        <taxon>Pseudomonadati</taxon>
        <taxon>Bacteroidota</taxon>
        <taxon>Flavobacteriia</taxon>
        <taxon>Flavobacteriales</taxon>
        <taxon>Flavobacteriaceae</taxon>
        <taxon>Flavobacterium</taxon>
    </lineage>
</organism>
<dbReference type="AlphaFoldDB" id="A5FGJ0"/>
<evidence type="ECO:0000313" key="4">
    <source>
        <dbReference type="Proteomes" id="UP000006694"/>
    </source>
</evidence>
<keyword evidence="3" id="KW-0449">Lipoprotein</keyword>
<dbReference type="Proteomes" id="UP000006694">
    <property type="component" value="Chromosome"/>
</dbReference>
<keyword evidence="2" id="KW-0732">Signal</keyword>
<accession>A5FGJ0</accession>
<evidence type="ECO:0000256" key="1">
    <source>
        <dbReference type="SAM" id="MobiDB-lite"/>
    </source>
</evidence>
<gene>
    <name evidence="3" type="ordered locus">Fjoh_2658</name>
</gene>
<feature type="chain" id="PRO_5030164430" evidence="2">
    <location>
        <begin position="23"/>
        <end position="97"/>
    </location>
</feature>
<protein>
    <submittedName>
        <fullName evidence="3">Hypothetical lipoprotein</fullName>
    </submittedName>
</protein>